<evidence type="ECO:0000256" key="2">
    <source>
        <dbReference type="SAM" id="MobiDB-lite"/>
    </source>
</evidence>
<feature type="coiled-coil region" evidence="1">
    <location>
        <begin position="452"/>
        <end position="535"/>
    </location>
</feature>
<organism evidence="3 4">
    <name type="scientific">Candidatus Lambdaproteobacteria bacterium RIFOXYD2_FULL_50_16</name>
    <dbReference type="NCBI Taxonomy" id="1817772"/>
    <lineage>
        <taxon>Bacteria</taxon>
        <taxon>Pseudomonadati</taxon>
        <taxon>Pseudomonadota</taxon>
        <taxon>Candidatus Lambdaproteobacteria</taxon>
    </lineage>
</organism>
<feature type="region of interest" description="Disordered" evidence="2">
    <location>
        <begin position="377"/>
        <end position="401"/>
    </location>
</feature>
<feature type="compositionally biased region" description="Pro residues" evidence="2">
    <location>
        <begin position="378"/>
        <end position="388"/>
    </location>
</feature>
<evidence type="ECO:0000256" key="1">
    <source>
        <dbReference type="SAM" id="Coils"/>
    </source>
</evidence>
<accession>A0A1F6GB38</accession>
<protein>
    <submittedName>
        <fullName evidence="3">Uncharacterized protein</fullName>
    </submittedName>
</protein>
<evidence type="ECO:0000313" key="4">
    <source>
        <dbReference type="Proteomes" id="UP000178449"/>
    </source>
</evidence>
<dbReference type="EMBL" id="MFNE01000024">
    <property type="protein sequence ID" value="OGG95327.1"/>
    <property type="molecule type" value="Genomic_DNA"/>
</dbReference>
<gene>
    <name evidence="3" type="ORF">A2527_07335</name>
</gene>
<reference evidence="3 4" key="1">
    <citation type="journal article" date="2016" name="Nat. Commun.">
        <title>Thousands of microbial genomes shed light on interconnected biogeochemical processes in an aquifer system.</title>
        <authorList>
            <person name="Anantharaman K."/>
            <person name="Brown C.T."/>
            <person name="Hug L.A."/>
            <person name="Sharon I."/>
            <person name="Castelle C.J."/>
            <person name="Probst A.J."/>
            <person name="Thomas B.C."/>
            <person name="Singh A."/>
            <person name="Wilkins M.J."/>
            <person name="Karaoz U."/>
            <person name="Brodie E.L."/>
            <person name="Williams K.H."/>
            <person name="Hubbard S.S."/>
            <person name="Banfield J.F."/>
        </authorList>
    </citation>
    <scope>NUCLEOTIDE SEQUENCE [LARGE SCALE GENOMIC DNA]</scope>
</reference>
<name>A0A1F6GB38_9PROT</name>
<comment type="caution">
    <text evidence="3">The sequence shown here is derived from an EMBL/GenBank/DDBJ whole genome shotgun (WGS) entry which is preliminary data.</text>
</comment>
<dbReference type="Proteomes" id="UP000178449">
    <property type="component" value="Unassembled WGS sequence"/>
</dbReference>
<keyword evidence="1" id="KW-0175">Coiled coil</keyword>
<sequence length="744" mass="84693">MIDLLKKKRPLIQQTAAEKMAVLKLYAERMLGAKWEYYRKIKHQDKGFSLLAEASLAEQMKATQSALKFTSKTASKAYWATFKIAAGDVKTKGGVKTGIPDVPEETEDGPKVKMAPEHDAFIIEWTPIKFLLNAKVIREKGVATQRHSEGLVAKLYFKVVGFYADPANWDRNKLCVYLRKVEADTDYQNISAALEPLKKDLARFCEVYEPFKFGQANLAKDAVQEADSFEDAMGAESFDDQLKSLYFYHFIYEGMEQFLLKYFAYLVFSTNNRRVIRYLATIFEPALAKAIENKNLFLGSFETDRTKKAFVAPYQEYQRKRKADPPRSRVEDKRKIYESWTYNLDLIERYALRYKLTTEPEPDSAWAVFARRFLLGIKPPPPPPPPPPKEGEEPEVPVATQEAEWEAPEQNHETRMLAAIILTNQLLLCSNANQGARALLLERFKSRVLADKETAQKRVIELKKKAEKKLREMDKKVKKLKRMKQEESVQVFQDDMEKFRATIEARAKQILTDAAEELNLQKRRLKALFEEVARERNHKPGASAGFVVQMTNHLDPQEKFSSRLVQATVEEIEREYLTDLAPLYENLFVVLHPSIQDKVKLIGALDKMAPEGGVRLTLTDDEKAEVGATIGQLKAKIAHLKPDLFQSKLIVQATLILVDDLTKLSLDTDSLACLLEFKATSPQSPKATKLPPPIVKALMVLNLVANPVPTNRIIQEGREAMTDPLARINLNSLTKLLKELETPN</sequence>
<proteinExistence type="predicted"/>
<evidence type="ECO:0000313" key="3">
    <source>
        <dbReference type="EMBL" id="OGG95327.1"/>
    </source>
</evidence>
<dbReference type="AlphaFoldDB" id="A0A1F6GB38"/>